<sequence>MPAEPRPLLVALTSLDVRTWLDREGIQEDTPFLISPSGEYDVDLNGYVLSPGTVSLSVNTKLAIARDMKGFLNFLWHHRPPVAVPCALVAGA</sequence>
<comment type="caution">
    <text evidence="1">The sequence shown here is derived from an EMBL/GenBank/DDBJ whole genome shotgun (WGS) entry which is preliminary data.</text>
</comment>
<name>A0A931B8C2_9ACTN</name>
<keyword evidence="2" id="KW-1185">Reference proteome</keyword>
<accession>A0A931B8C2</accession>
<dbReference type="EMBL" id="JADPRT010000011">
    <property type="protein sequence ID" value="MBF9071362.1"/>
    <property type="molecule type" value="Genomic_DNA"/>
</dbReference>
<protein>
    <submittedName>
        <fullName evidence="1">Uncharacterized protein</fullName>
    </submittedName>
</protein>
<dbReference type="RefSeq" id="WP_196196511.1">
    <property type="nucleotide sequence ID" value="NZ_JADPRT010000011.1"/>
</dbReference>
<proteinExistence type="predicted"/>
<organism evidence="1 2">
    <name type="scientific">Streptacidiphilus fuscans</name>
    <dbReference type="NCBI Taxonomy" id="2789292"/>
    <lineage>
        <taxon>Bacteria</taxon>
        <taxon>Bacillati</taxon>
        <taxon>Actinomycetota</taxon>
        <taxon>Actinomycetes</taxon>
        <taxon>Kitasatosporales</taxon>
        <taxon>Streptomycetaceae</taxon>
        <taxon>Streptacidiphilus</taxon>
    </lineage>
</organism>
<dbReference type="AlphaFoldDB" id="A0A931B8C2"/>
<gene>
    <name evidence="1" type="ORF">I2501_25405</name>
</gene>
<evidence type="ECO:0000313" key="1">
    <source>
        <dbReference type="EMBL" id="MBF9071362.1"/>
    </source>
</evidence>
<dbReference type="Proteomes" id="UP000657385">
    <property type="component" value="Unassembled WGS sequence"/>
</dbReference>
<evidence type="ECO:0000313" key="2">
    <source>
        <dbReference type="Proteomes" id="UP000657385"/>
    </source>
</evidence>
<reference evidence="1" key="1">
    <citation type="submission" date="2020-11" db="EMBL/GenBank/DDBJ databases">
        <title>Isolation and identification of active actinomycetes.</title>
        <authorList>
            <person name="Yu B."/>
        </authorList>
    </citation>
    <scope>NUCLEOTIDE SEQUENCE</scope>
    <source>
        <strain evidence="1">NEAU-YB345</strain>
    </source>
</reference>